<sequence>MQDNTEDHLIELLEDSIKWGKYNQKQMQDIAEDHLIEMLQDHLDSEQAELDE</sequence>
<name>F6PIB0_CIOIN</name>
<dbReference type="InParanoid" id="F6PIB0"/>
<accession>F6PIB0</accession>
<dbReference type="EMBL" id="EAAA01002850">
    <property type="status" value="NOT_ANNOTATED_CDS"/>
    <property type="molecule type" value="Genomic_DNA"/>
</dbReference>
<reference evidence="1" key="2">
    <citation type="journal article" date="2008" name="Genome Biol.">
        <title>Improved genome assembly and evidence-based global gene model set for the chordate Ciona intestinalis: new insight into intron and operon populations.</title>
        <authorList>
            <person name="Satou Y."/>
            <person name="Mineta K."/>
            <person name="Ogasawara M."/>
            <person name="Sasakura Y."/>
            <person name="Shoguchi E."/>
            <person name="Ueno K."/>
            <person name="Yamada L."/>
            <person name="Matsumoto J."/>
            <person name="Wasserscheid J."/>
            <person name="Dewar K."/>
            <person name="Wiley G.B."/>
            <person name="Macmil S.L."/>
            <person name="Roe B.A."/>
            <person name="Zeller R.W."/>
            <person name="Hastings K.E."/>
            <person name="Lemaire P."/>
            <person name="Lindquist E."/>
            <person name="Endo T."/>
            <person name="Hotta K."/>
            <person name="Inaba K."/>
        </authorList>
    </citation>
    <scope>NUCLEOTIDE SEQUENCE [LARGE SCALE GENOMIC DNA]</scope>
    <source>
        <strain evidence="1">wild type</strain>
    </source>
</reference>
<evidence type="ECO:0000313" key="1">
    <source>
        <dbReference type="Ensembl" id="ENSCINP00000020250.3"/>
    </source>
</evidence>
<dbReference type="Proteomes" id="UP000008144">
    <property type="component" value="Chromosome 9"/>
</dbReference>
<protein>
    <submittedName>
        <fullName evidence="1">Uncharacterized protein</fullName>
    </submittedName>
</protein>
<keyword evidence="2" id="KW-1185">Reference proteome</keyword>
<proteinExistence type="predicted"/>
<reference evidence="1" key="3">
    <citation type="submission" date="2025-08" db="UniProtKB">
        <authorList>
            <consortium name="Ensembl"/>
        </authorList>
    </citation>
    <scope>IDENTIFICATION</scope>
</reference>
<organism evidence="1 2">
    <name type="scientific">Ciona intestinalis</name>
    <name type="common">Transparent sea squirt</name>
    <name type="synonym">Ascidia intestinalis</name>
    <dbReference type="NCBI Taxonomy" id="7719"/>
    <lineage>
        <taxon>Eukaryota</taxon>
        <taxon>Metazoa</taxon>
        <taxon>Chordata</taxon>
        <taxon>Tunicata</taxon>
        <taxon>Ascidiacea</taxon>
        <taxon>Phlebobranchia</taxon>
        <taxon>Cionidae</taxon>
        <taxon>Ciona</taxon>
    </lineage>
</organism>
<dbReference type="Ensembl" id="ENSCINT00000020250.3">
    <property type="protein sequence ID" value="ENSCINP00000020250.3"/>
    <property type="gene ID" value="ENSCING00000010130.3"/>
</dbReference>
<reference evidence="1" key="4">
    <citation type="submission" date="2025-09" db="UniProtKB">
        <authorList>
            <consortium name="Ensembl"/>
        </authorList>
    </citation>
    <scope>IDENTIFICATION</scope>
</reference>
<reference evidence="2" key="1">
    <citation type="journal article" date="2002" name="Science">
        <title>The draft genome of Ciona intestinalis: insights into chordate and vertebrate origins.</title>
        <authorList>
            <person name="Dehal P."/>
            <person name="Satou Y."/>
            <person name="Campbell R.K."/>
            <person name="Chapman J."/>
            <person name="Degnan B."/>
            <person name="De Tomaso A."/>
            <person name="Davidson B."/>
            <person name="Di Gregorio A."/>
            <person name="Gelpke M."/>
            <person name="Goodstein D.M."/>
            <person name="Harafuji N."/>
            <person name="Hastings K.E."/>
            <person name="Ho I."/>
            <person name="Hotta K."/>
            <person name="Huang W."/>
            <person name="Kawashima T."/>
            <person name="Lemaire P."/>
            <person name="Martinez D."/>
            <person name="Meinertzhagen I.A."/>
            <person name="Necula S."/>
            <person name="Nonaka M."/>
            <person name="Putnam N."/>
            <person name="Rash S."/>
            <person name="Saiga H."/>
            <person name="Satake M."/>
            <person name="Terry A."/>
            <person name="Yamada L."/>
            <person name="Wang H.G."/>
            <person name="Awazu S."/>
            <person name="Azumi K."/>
            <person name="Boore J."/>
            <person name="Branno M."/>
            <person name="Chin-Bow S."/>
            <person name="DeSantis R."/>
            <person name="Doyle S."/>
            <person name="Francino P."/>
            <person name="Keys D.N."/>
            <person name="Haga S."/>
            <person name="Hayashi H."/>
            <person name="Hino K."/>
            <person name="Imai K.S."/>
            <person name="Inaba K."/>
            <person name="Kano S."/>
            <person name="Kobayashi K."/>
            <person name="Kobayashi M."/>
            <person name="Lee B.I."/>
            <person name="Makabe K.W."/>
            <person name="Manohar C."/>
            <person name="Matassi G."/>
            <person name="Medina M."/>
            <person name="Mochizuki Y."/>
            <person name="Mount S."/>
            <person name="Morishita T."/>
            <person name="Miura S."/>
            <person name="Nakayama A."/>
            <person name="Nishizaka S."/>
            <person name="Nomoto H."/>
            <person name="Ohta F."/>
            <person name="Oishi K."/>
            <person name="Rigoutsos I."/>
            <person name="Sano M."/>
            <person name="Sasaki A."/>
            <person name="Sasakura Y."/>
            <person name="Shoguchi E."/>
            <person name="Shin-i T."/>
            <person name="Spagnuolo A."/>
            <person name="Stainier D."/>
            <person name="Suzuki M.M."/>
            <person name="Tassy O."/>
            <person name="Takatori N."/>
            <person name="Tokuoka M."/>
            <person name="Yagi K."/>
            <person name="Yoshizaki F."/>
            <person name="Wada S."/>
            <person name="Zhang C."/>
            <person name="Hyatt P.D."/>
            <person name="Larimer F."/>
            <person name="Detter C."/>
            <person name="Doggett N."/>
            <person name="Glavina T."/>
            <person name="Hawkins T."/>
            <person name="Richardson P."/>
            <person name="Lucas S."/>
            <person name="Kohara Y."/>
            <person name="Levine M."/>
            <person name="Satoh N."/>
            <person name="Rokhsar D.S."/>
        </authorList>
    </citation>
    <scope>NUCLEOTIDE SEQUENCE [LARGE SCALE GENOMIC DNA]</scope>
</reference>
<dbReference type="AlphaFoldDB" id="F6PIB0"/>
<dbReference type="HOGENOM" id="CLU_3086488_0_0_1"/>
<dbReference type="GeneTree" id="ENSGT00940000180689"/>
<evidence type="ECO:0000313" key="2">
    <source>
        <dbReference type="Proteomes" id="UP000008144"/>
    </source>
</evidence>